<organism evidence="2">
    <name type="scientific">marine sediment metagenome</name>
    <dbReference type="NCBI Taxonomy" id="412755"/>
    <lineage>
        <taxon>unclassified sequences</taxon>
        <taxon>metagenomes</taxon>
        <taxon>ecological metagenomes</taxon>
    </lineage>
</organism>
<dbReference type="AlphaFoldDB" id="A0A0F9VUG8"/>
<feature type="transmembrane region" description="Helical" evidence="1">
    <location>
        <begin position="74"/>
        <end position="93"/>
    </location>
</feature>
<gene>
    <name evidence="2" type="ORF">LCGC14_0050540</name>
</gene>
<comment type="caution">
    <text evidence="2">The sequence shown here is derived from an EMBL/GenBank/DDBJ whole genome shotgun (WGS) entry which is preliminary data.</text>
</comment>
<sequence length="143" mass="15170">MQKIIKIALIAIGVLSAILWYLLPSSDMPAAEAASSGALNTMFIITYLLLGIAVVVSLVFTLKNLFANPQGLKKTLFVVGGFLLVVGVSYVLASGTDVDPEFAAMTDESTVKNIGMGLNVFFILTIIAVLSLVIPSVKNMFSK</sequence>
<keyword evidence="1" id="KW-0472">Membrane</keyword>
<keyword evidence="1" id="KW-1133">Transmembrane helix</keyword>
<protein>
    <submittedName>
        <fullName evidence="2">Uncharacterized protein</fullName>
    </submittedName>
</protein>
<name>A0A0F9VUG8_9ZZZZ</name>
<dbReference type="EMBL" id="LAZR01000011">
    <property type="protein sequence ID" value="KKO07715.1"/>
    <property type="molecule type" value="Genomic_DNA"/>
</dbReference>
<proteinExistence type="predicted"/>
<feature type="transmembrane region" description="Helical" evidence="1">
    <location>
        <begin position="113"/>
        <end position="134"/>
    </location>
</feature>
<keyword evidence="1" id="KW-0812">Transmembrane</keyword>
<evidence type="ECO:0000256" key="1">
    <source>
        <dbReference type="SAM" id="Phobius"/>
    </source>
</evidence>
<accession>A0A0F9VUG8</accession>
<reference evidence="2" key="1">
    <citation type="journal article" date="2015" name="Nature">
        <title>Complex archaea that bridge the gap between prokaryotes and eukaryotes.</title>
        <authorList>
            <person name="Spang A."/>
            <person name="Saw J.H."/>
            <person name="Jorgensen S.L."/>
            <person name="Zaremba-Niedzwiedzka K."/>
            <person name="Martijn J."/>
            <person name="Lind A.E."/>
            <person name="van Eijk R."/>
            <person name="Schleper C."/>
            <person name="Guy L."/>
            <person name="Ettema T.J."/>
        </authorList>
    </citation>
    <scope>NUCLEOTIDE SEQUENCE</scope>
</reference>
<evidence type="ECO:0000313" key="2">
    <source>
        <dbReference type="EMBL" id="KKO07715.1"/>
    </source>
</evidence>
<feature type="transmembrane region" description="Helical" evidence="1">
    <location>
        <begin position="43"/>
        <end position="62"/>
    </location>
</feature>
<feature type="transmembrane region" description="Helical" evidence="1">
    <location>
        <begin position="7"/>
        <end position="23"/>
    </location>
</feature>